<dbReference type="Proteomes" id="UP000709295">
    <property type="component" value="Unassembled WGS sequence"/>
</dbReference>
<evidence type="ECO:0008006" key="3">
    <source>
        <dbReference type="Google" id="ProtNLM"/>
    </source>
</evidence>
<feature type="non-terminal residue" evidence="1">
    <location>
        <position position="1"/>
    </location>
</feature>
<accession>A0A8J5I8T0</accession>
<keyword evidence="2" id="KW-1185">Reference proteome</keyword>
<proteinExistence type="predicted"/>
<organism evidence="1 2">
    <name type="scientific">Phytophthora aleatoria</name>
    <dbReference type="NCBI Taxonomy" id="2496075"/>
    <lineage>
        <taxon>Eukaryota</taxon>
        <taxon>Sar</taxon>
        <taxon>Stramenopiles</taxon>
        <taxon>Oomycota</taxon>
        <taxon>Peronosporomycetes</taxon>
        <taxon>Peronosporales</taxon>
        <taxon>Peronosporaceae</taxon>
        <taxon>Phytophthora</taxon>
    </lineage>
</organism>
<reference evidence="1" key="1">
    <citation type="submission" date="2021-01" db="EMBL/GenBank/DDBJ databases">
        <title>Phytophthora aleatoria, a newly-described species from Pinus radiata is distinct from Phytophthora cactorum isolates based on comparative genomics.</title>
        <authorList>
            <person name="Mcdougal R."/>
            <person name="Panda P."/>
            <person name="Williams N."/>
            <person name="Studholme D.J."/>
        </authorList>
    </citation>
    <scope>NUCLEOTIDE SEQUENCE</scope>
    <source>
        <strain evidence="1">NZFS 4037</strain>
    </source>
</reference>
<name>A0A8J5I8T0_9STRA</name>
<sequence>SNQRRRHERTFGSGKKWLHLNRSEGCTTVAIDGAAGNSHLKAVKWLCCHHSLR</sequence>
<evidence type="ECO:0000313" key="1">
    <source>
        <dbReference type="EMBL" id="KAG6951053.1"/>
    </source>
</evidence>
<feature type="non-terminal residue" evidence="1">
    <location>
        <position position="53"/>
    </location>
</feature>
<protein>
    <recommendedName>
        <fullName evidence="3">Transposase</fullName>
    </recommendedName>
</protein>
<dbReference type="EMBL" id="JAENGY010001240">
    <property type="protein sequence ID" value="KAG6951053.1"/>
    <property type="molecule type" value="Genomic_DNA"/>
</dbReference>
<gene>
    <name evidence="1" type="ORF">JG688_00013900</name>
</gene>
<comment type="caution">
    <text evidence="1">The sequence shown here is derived from an EMBL/GenBank/DDBJ whole genome shotgun (WGS) entry which is preliminary data.</text>
</comment>
<evidence type="ECO:0000313" key="2">
    <source>
        <dbReference type="Proteomes" id="UP000709295"/>
    </source>
</evidence>
<dbReference type="AlphaFoldDB" id="A0A8J5I8T0"/>